<accession>A0A8D1RV92</accession>
<evidence type="ECO:0000313" key="1">
    <source>
        <dbReference type="Ensembl" id="ENSSSCP00055039938.1"/>
    </source>
</evidence>
<dbReference type="AlphaFoldDB" id="A0A8D1RV92"/>
<evidence type="ECO:0008006" key="3">
    <source>
        <dbReference type="Google" id="ProtNLM"/>
    </source>
</evidence>
<protein>
    <recommendedName>
        <fullName evidence="3">DUF1725 domain-containing protein</fullName>
    </recommendedName>
</protein>
<sequence length="267" mass="31370">MRAPQVKLSHREAPIFSKSVLLKFPSQREAHKVQFATEACKYASLCFEVCAHFESLEERTWAADNVPKYGHKNHISYYSAIKKNVMEKCSTSLIIRQMQIKTTMRNHLTPVRMAIINKFTNNKCWRGYGEKGTLLHCWWECKLVPPLWKTVWSYLRKLKIELSHDPAIPLLGIYLDKTFLEKETCTHMFIAALFTIATTWKQPKCLSTDEWIKKMWYIYIMEYYLAIKKNKIMPFAATWMELETLILNEVSQKEKDTYHLTSLASGI</sequence>
<dbReference type="Proteomes" id="UP000694724">
    <property type="component" value="Unplaced"/>
</dbReference>
<organism evidence="1 2">
    <name type="scientific">Sus scrofa</name>
    <name type="common">Pig</name>
    <dbReference type="NCBI Taxonomy" id="9823"/>
    <lineage>
        <taxon>Eukaryota</taxon>
        <taxon>Metazoa</taxon>
        <taxon>Chordata</taxon>
        <taxon>Craniata</taxon>
        <taxon>Vertebrata</taxon>
        <taxon>Euteleostomi</taxon>
        <taxon>Mammalia</taxon>
        <taxon>Eutheria</taxon>
        <taxon>Laurasiatheria</taxon>
        <taxon>Artiodactyla</taxon>
        <taxon>Suina</taxon>
        <taxon>Suidae</taxon>
        <taxon>Sus</taxon>
    </lineage>
</organism>
<dbReference type="Ensembl" id="ENSSSCT00055049988.1">
    <property type="protein sequence ID" value="ENSSSCP00055039938.1"/>
    <property type="gene ID" value="ENSSSCG00055025308.1"/>
</dbReference>
<evidence type="ECO:0000313" key="2">
    <source>
        <dbReference type="Proteomes" id="UP000694724"/>
    </source>
</evidence>
<name>A0A8D1RV92_PIG</name>
<reference evidence="1" key="1">
    <citation type="submission" date="2025-08" db="UniProtKB">
        <authorList>
            <consortium name="Ensembl"/>
        </authorList>
    </citation>
    <scope>IDENTIFICATION</scope>
</reference>
<proteinExistence type="predicted"/>